<keyword evidence="2" id="KW-1185">Reference proteome</keyword>
<dbReference type="SMART" id="SM00697">
    <property type="entry name" value="DM8"/>
    <property type="match status" value="1"/>
</dbReference>
<evidence type="ECO:0000313" key="1">
    <source>
        <dbReference type="EnsemblMetazoa" id="SCAU007436-PA"/>
    </source>
</evidence>
<dbReference type="Pfam" id="PF06477">
    <property type="entry name" value="DUF1091"/>
    <property type="match status" value="1"/>
</dbReference>
<gene>
    <name evidence="1" type="primary">106091666</name>
</gene>
<organism evidence="1 2">
    <name type="scientific">Stomoxys calcitrans</name>
    <name type="common">Stable fly</name>
    <name type="synonym">Conops calcitrans</name>
    <dbReference type="NCBI Taxonomy" id="35570"/>
    <lineage>
        <taxon>Eukaryota</taxon>
        <taxon>Metazoa</taxon>
        <taxon>Ecdysozoa</taxon>
        <taxon>Arthropoda</taxon>
        <taxon>Hexapoda</taxon>
        <taxon>Insecta</taxon>
        <taxon>Pterygota</taxon>
        <taxon>Neoptera</taxon>
        <taxon>Endopterygota</taxon>
        <taxon>Diptera</taxon>
        <taxon>Brachycera</taxon>
        <taxon>Muscomorpha</taxon>
        <taxon>Muscoidea</taxon>
        <taxon>Muscidae</taxon>
        <taxon>Stomoxys</taxon>
    </lineage>
</organism>
<dbReference type="AlphaFoldDB" id="A0A1I8PEX6"/>
<name>A0A1I8PEX6_STOCA</name>
<dbReference type="InterPro" id="IPR010512">
    <property type="entry name" value="DUF1091"/>
</dbReference>
<sequence>MVVIAKSVRFTNFKCNSLDLEFSTFSECSLKMIRRNVVGLNMTCHLHKAPVNNVSVNFSIYKKSNGYVPFMLNVSTDFCKFTKNRDRQPLFKILAEFLLRNTNINHSCPFDHDLIARNLVLDPKLFNYLPLQTGDYMFKIMVAAYNDWKADVNLFFKV</sequence>
<dbReference type="PANTHER" id="PTHR20898:SF0">
    <property type="entry name" value="DAEDALUS ON 3-RELATED"/>
    <property type="match status" value="1"/>
</dbReference>
<accession>A0A1I8PEX6</accession>
<dbReference type="VEuPathDB" id="VectorBase:SCAU007436"/>
<evidence type="ECO:0000313" key="2">
    <source>
        <dbReference type="Proteomes" id="UP000095300"/>
    </source>
</evidence>
<reference evidence="1" key="1">
    <citation type="submission" date="2020-05" db="UniProtKB">
        <authorList>
            <consortium name="EnsemblMetazoa"/>
        </authorList>
    </citation>
    <scope>IDENTIFICATION</scope>
    <source>
        <strain evidence="1">USDA</strain>
    </source>
</reference>
<protein>
    <submittedName>
        <fullName evidence="1">Uncharacterized protein</fullName>
    </submittedName>
</protein>
<dbReference type="EnsemblMetazoa" id="SCAU007436-RA">
    <property type="protein sequence ID" value="SCAU007436-PA"/>
    <property type="gene ID" value="SCAU007436"/>
</dbReference>
<dbReference type="Proteomes" id="UP000095300">
    <property type="component" value="Unassembled WGS sequence"/>
</dbReference>
<dbReference type="PANTHER" id="PTHR20898">
    <property type="entry name" value="DAEDALUS ON 3-RELATED-RELATED"/>
    <property type="match status" value="1"/>
</dbReference>
<proteinExistence type="predicted"/>